<proteinExistence type="predicted"/>
<organism evidence="2 3">
    <name type="scientific">Chenopodium quinoa</name>
    <name type="common">Quinoa</name>
    <dbReference type="NCBI Taxonomy" id="63459"/>
    <lineage>
        <taxon>Eukaryota</taxon>
        <taxon>Viridiplantae</taxon>
        <taxon>Streptophyta</taxon>
        <taxon>Embryophyta</taxon>
        <taxon>Tracheophyta</taxon>
        <taxon>Spermatophyta</taxon>
        <taxon>Magnoliopsida</taxon>
        <taxon>eudicotyledons</taxon>
        <taxon>Gunneridae</taxon>
        <taxon>Pentapetalae</taxon>
        <taxon>Caryophyllales</taxon>
        <taxon>Chenopodiaceae</taxon>
        <taxon>Chenopodioideae</taxon>
        <taxon>Atripliceae</taxon>
        <taxon>Chenopodium</taxon>
    </lineage>
</organism>
<reference evidence="2" key="2">
    <citation type="submission" date="2021-03" db="UniProtKB">
        <authorList>
            <consortium name="EnsemblPlants"/>
        </authorList>
    </citation>
    <scope>IDENTIFICATION</scope>
</reference>
<protein>
    <submittedName>
        <fullName evidence="2">Uncharacterized protein</fullName>
    </submittedName>
</protein>
<evidence type="ECO:0000313" key="2">
    <source>
        <dbReference type="EnsemblPlants" id="AUR62037240-RA:cds"/>
    </source>
</evidence>
<evidence type="ECO:0000256" key="1">
    <source>
        <dbReference type="SAM" id="MobiDB-lite"/>
    </source>
</evidence>
<reference evidence="2" key="1">
    <citation type="journal article" date="2017" name="Nature">
        <title>The genome of Chenopodium quinoa.</title>
        <authorList>
            <person name="Jarvis D.E."/>
            <person name="Ho Y.S."/>
            <person name="Lightfoot D.J."/>
            <person name="Schmoeckel S.M."/>
            <person name="Li B."/>
            <person name="Borm T.J.A."/>
            <person name="Ohyanagi H."/>
            <person name="Mineta K."/>
            <person name="Michell C.T."/>
            <person name="Saber N."/>
            <person name="Kharbatia N.M."/>
            <person name="Rupper R.R."/>
            <person name="Sharp A.R."/>
            <person name="Dally N."/>
            <person name="Boughton B.A."/>
            <person name="Woo Y.H."/>
            <person name="Gao G."/>
            <person name="Schijlen E.G.W.M."/>
            <person name="Guo X."/>
            <person name="Momin A.A."/>
            <person name="Negrao S."/>
            <person name="Al-Babili S."/>
            <person name="Gehring C."/>
            <person name="Roessner U."/>
            <person name="Jung C."/>
            <person name="Murphy K."/>
            <person name="Arold S.T."/>
            <person name="Gojobori T."/>
            <person name="van der Linden C.G."/>
            <person name="van Loo E.N."/>
            <person name="Jellen E.N."/>
            <person name="Maughan P.J."/>
            <person name="Tester M."/>
        </authorList>
    </citation>
    <scope>NUCLEOTIDE SEQUENCE [LARGE SCALE GENOMIC DNA]</scope>
    <source>
        <strain evidence="2">cv. PI 614886</strain>
    </source>
</reference>
<dbReference type="Gramene" id="AUR62037240-RA">
    <property type="protein sequence ID" value="AUR62037240-RA:cds"/>
    <property type="gene ID" value="AUR62037240"/>
</dbReference>
<dbReference type="PANTHER" id="PTHR46932">
    <property type="entry name" value="HEAVY METAL-ASSOCIATED ISOPRENYLATED PLANT PROTEIN 47"/>
    <property type="match status" value="1"/>
</dbReference>
<dbReference type="Gene3D" id="3.30.70.100">
    <property type="match status" value="1"/>
</dbReference>
<dbReference type="AlphaFoldDB" id="A0A803MYG0"/>
<keyword evidence="3" id="KW-1185">Reference proteome</keyword>
<dbReference type="PANTHER" id="PTHR46932:SF12">
    <property type="entry name" value="HEAVY METAL-ASSOCIATED ISOPRENYLATED PLANT PROTEIN 47"/>
    <property type="match status" value="1"/>
</dbReference>
<evidence type="ECO:0000313" key="3">
    <source>
        <dbReference type="Proteomes" id="UP000596660"/>
    </source>
</evidence>
<name>A0A803MYG0_CHEQI</name>
<feature type="region of interest" description="Disordered" evidence="1">
    <location>
        <begin position="95"/>
        <end position="132"/>
    </location>
</feature>
<dbReference type="EnsemblPlants" id="AUR62037240-RA">
    <property type="protein sequence ID" value="AUR62037240-RA:cds"/>
    <property type="gene ID" value="AUR62037240"/>
</dbReference>
<dbReference type="Proteomes" id="UP000596660">
    <property type="component" value="Unplaced"/>
</dbReference>
<dbReference type="InterPro" id="IPR042885">
    <property type="entry name" value="HIPP47/16"/>
</dbReference>
<accession>A0A803MYG0</accession>
<sequence>MVMAEERESHYQIIACRQFLVAGESSGGGGRRWKWVTRKKAMKIAASAEGVISVAIQGNDKDEIVVIGNRVDSAGLCTALRRKLGDANLVSVEEIKDPKPEEKKKDEKPEEKKPAAATAEEKKVQKKFEIHH</sequence>